<feature type="compositionally biased region" description="Basic and acidic residues" evidence="1">
    <location>
        <begin position="1"/>
        <end position="21"/>
    </location>
</feature>
<comment type="caution">
    <text evidence="2">The sequence shown here is derived from an EMBL/GenBank/DDBJ whole genome shotgun (WGS) entry which is preliminary data.</text>
</comment>
<organism evidence="2 3">
    <name type="scientific">Sinosporangium siamense</name>
    <dbReference type="NCBI Taxonomy" id="1367973"/>
    <lineage>
        <taxon>Bacteria</taxon>
        <taxon>Bacillati</taxon>
        <taxon>Actinomycetota</taxon>
        <taxon>Actinomycetes</taxon>
        <taxon>Streptosporangiales</taxon>
        <taxon>Streptosporangiaceae</taxon>
        <taxon>Sinosporangium</taxon>
    </lineage>
</organism>
<protein>
    <submittedName>
        <fullName evidence="2">Uncharacterized protein</fullName>
    </submittedName>
</protein>
<gene>
    <name evidence="2" type="ORF">Ssi02_12860</name>
</gene>
<keyword evidence="3" id="KW-1185">Reference proteome</keyword>
<sequence length="103" mass="10400">MLSEPEDRPAAANGIRHDLNHGHASSGTAPFMNSGGAPPLMDSGGTPPLTCGSQWAGITGVRVLSVTPVRVSAWFRVAAPPGGSSAPASPYKIVPGWVAGDDP</sequence>
<name>A0A919RE11_9ACTN</name>
<evidence type="ECO:0000313" key="3">
    <source>
        <dbReference type="Proteomes" id="UP000606172"/>
    </source>
</evidence>
<feature type="region of interest" description="Disordered" evidence="1">
    <location>
        <begin position="1"/>
        <end position="52"/>
    </location>
</feature>
<evidence type="ECO:0000313" key="2">
    <source>
        <dbReference type="EMBL" id="GII91055.1"/>
    </source>
</evidence>
<reference evidence="2" key="1">
    <citation type="submission" date="2021-01" db="EMBL/GenBank/DDBJ databases">
        <title>Whole genome shotgun sequence of Sinosporangium siamense NBRC 109515.</title>
        <authorList>
            <person name="Komaki H."/>
            <person name="Tamura T."/>
        </authorList>
    </citation>
    <scope>NUCLEOTIDE SEQUENCE</scope>
    <source>
        <strain evidence="2">NBRC 109515</strain>
    </source>
</reference>
<proteinExistence type="predicted"/>
<dbReference type="Proteomes" id="UP000606172">
    <property type="component" value="Unassembled WGS sequence"/>
</dbReference>
<dbReference type="AlphaFoldDB" id="A0A919RE11"/>
<dbReference type="EMBL" id="BOOW01000007">
    <property type="protein sequence ID" value="GII91055.1"/>
    <property type="molecule type" value="Genomic_DNA"/>
</dbReference>
<evidence type="ECO:0000256" key="1">
    <source>
        <dbReference type="SAM" id="MobiDB-lite"/>
    </source>
</evidence>
<accession>A0A919RE11</accession>